<feature type="compositionally biased region" description="Low complexity" evidence="1">
    <location>
        <begin position="691"/>
        <end position="705"/>
    </location>
</feature>
<name>A0A167ZEG3_9HYPO</name>
<dbReference type="PANTHER" id="PTHR38795">
    <property type="entry name" value="DUF6604 DOMAIN-CONTAINING PROTEIN"/>
    <property type="match status" value="1"/>
</dbReference>
<dbReference type="InterPro" id="IPR046539">
    <property type="entry name" value="DUF6604"/>
</dbReference>
<sequence>MRPNDSAGVDTTVEPRLFSPHFALEASTSAPQRLRTLANMLPEFVKDSYKQYKADTDRFATWLVNAAKKCGRQPRDWPQAADRGKGRTKTTAAPAAAKYRATISELKESARCVSEAAVNVPATVLALAKRAIALRKSVTALFLHGGSSDSNKRHAHFVEVLEDICQTLERGRAAEAPPSAHSDVETWVNRFAVLTVQEGDDDVKTGPDRRAMVPVEAAEDEDNDDGAGDDCSSHQYFRMLCLFRDLRTWRSFISETWKEYGEFKIDLMSATIVTETALQLARELIQEVTDNVAAELSQGLKMQQLIYCAASIARGKPTMGSVKLGLPFNKDLADIADWCYMGIGSLLGSFADVLKDGSLPVYKPGYFGVYNPKADRAKMSMVERFNEDKVLLMEILPEYAALRQLDVVLPVRDEITAGLTEFIQTKKPTLWLSFASQIMLDAHHAIRHSRVSVFSDLRMTGLRVVKTIDDYLKLSKTHPQPPFWPKEADDEIRSIRECIEVLIEKDPFKSIRLAATRALPARNKKTTSENLIFSRNPLLSGVLMFHLNLRMQNVGQALLTQWYDVQQVAFLYNLVQMAPGPKLVWPDLEAFIKIHGESHIFVGGRPKDASQSLKRLELATGISSPSRFASNARDSGRNRWRLDGKSARGLEPTTKVANLFREHYCATGKGSSKVRPIDSSNVGKLLDELSKAAPTTKGSKTSKTGNGSGPGETGSFSSQQLLERKWLNTHNVGALQLLVLIKNRLCEEEPVLMFDYFAMHRCAIELLRLIRDKEHHKLVQYFSAGYMPNESFIANVVLLIHIVARGSSQAAQQMDLARDGATIFSRIIVRCGEVMREYLAEHNNGDMVGKTLRTFCRNKRPLVNTGQDEAPGDGALDESFTYWFALEEVLDPRAMESLRTGIAVA</sequence>
<dbReference type="Proteomes" id="UP000078544">
    <property type="component" value="Unassembled WGS sequence"/>
</dbReference>
<feature type="region of interest" description="Disordered" evidence="1">
    <location>
        <begin position="690"/>
        <end position="716"/>
    </location>
</feature>
<accession>A0A167ZEG3</accession>
<dbReference type="AlphaFoldDB" id="A0A167ZEG3"/>
<dbReference type="STRING" id="1081109.A0A167ZEG3"/>
<organism evidence="3 4">
    <name type="scientific">Moelleriella libera RCEF 2490</name>
    <dbReference type="NCBI Taxonomy" id="1081109"/>
    <lineage>
        <taxon>Eukaryota</taxon>
        <taxon>Fungi</taxon>
        <taxon>Dikarya</taxon>
        <taxon>Ascomycota</taxon>
        <taxon>Pezizomycotina</taxon>
        <taxon>Sordariomycetes</taxon>
        <taxon>Hypocreomycetidae</taxon>
        <taxon>Hypocreales</taxon>
        <taxon>Clavicipitaceae</taxon>
        <taxon>Moelleriella</taxon>
    </lineage>
</organism>
<evidence type="ECO:0000256" key="1">
    <source>
        <dbReference type="SAM" id="MobiDB-lite"/>
    </source>
</evidence>
<feature type="domain" description="DUF6604" evidence="2">
    <location>
        <begin position="50"/>
        <end position="289"/>
    </location>
</feature>
<dbReference type="Pfam" id="PF20253">
    <property type="entry name" value="DUF6604"/>
    <property type="match status" value="1"/>
</dbReference>
<evidence type="ECO:0000259" key="2">
    <source>
        <dbReference type="Pfam" id="PF20253"/>
    </source>
</evidence>
<evidence type="ECO:0000313" key="3">
    <source>
        <dbReference type="EMBL" id="KZZ92551.1"/>
    </source>
</evidence>
<keyword evidence="4" id="KW-1185">Reference proteome</keyword>
<reference evidence="3 4" key="1">
    <citation type="journal article" date="2016" name="Genome Biol. Evol.">
        <title>Divergent and convergent evolution of fungal pathogenicity.</title>
        <authorList>
            <person name="Shang Y."/>
            <person name="Xiao G."/>
            <person name="Zheng P."/>
            <person name="Cen K."/>
            <person name="Zhan S."/>
            <person name="Wang C."/>
        </authorList>
    </citation>
    <scope>NUCLEOTIDE SEQUENCE [LARGE SCALE GENOMIC DNA]</scope>
    <source>
        <strain evidence="3 4">RCEF 2490</strain>
    </source>
</reference>
<gene>
    <name evidence="3" type="ORF">AAL_06177</name>
</gene>
<dbReference type="PANTHER" id="PTHR38795:SF1">
    <property type="entry name" value="DUF6604 DOMAIN-CONTAINING PROTEIN"/>
    <property type="match status" value="1"/>
</dbReference>
<evidence type="ECO:0000313" key="4">
    <source>
        <dbReference type="Proteomes" id="UP000078544"/>
    </source>
</evidence>
<proteinExistence type="predicted"/>
<dbReference type="EMBL" id="AZGY01000015">
    <property type="protein sequence ID" value="KZZ92551.1"/>
    <property type="molecule type" value="Genomic_DNA"/>
</dbReference>
<dbReference type="OrthoDB" id="5238236at2759"/>
<comment type="caution">
    <text evidence="3">The sequence shown here is derived from an EMBL/GenBank/DDBJ whole genome shotgun (WGS) entry which is preliminary data.</text>
</comment>
<protein>
    <recommendedName>
        <fullName evidence="2">DUF6604 domain-containing protein</fullName>
    </recommendedName>
</protein>